<evidence type="ECO:0000259" key="6">
    <source>
        <dbReference type="Pfam" id="PF02900"/>
    </source>
</evidence>
<feature type="domain" description="Extradiol ring-cleavage dioxygenase class III enzyme subunit B" evidence="6">
    <location>
        <begin position="28"/>
        <end position="232"/>
    </location>
</feature>
<accession>A0A1G4WJG0</accession>
<keyword evidence="7" id="KW-0223">Dioxygenase</keyword>
<gene>
    <name evidence="7" type="ORF">SAMN02799620_03573</name>
</gene>
<dbReference type="AlphaFoldDB" id="A0A1G4WJG0"/>
<proteinExistence type="inferred from homology"/>
<evidence type="ECO:0000313" key="8">
    <source>
        <dbReference type="Proteomes" id="UP000199707"/>
    </source>
</evidence>
<dbReference type="GO" id="GO:0008270">
    <property type="term" value="F:zinc ion binding"/>
    <property type="evidence" value="ECO:0007669"/>
    <property type="project" value="InterPro"/>
</dbReference>
<evidence type="ECO:0000256" key="4">
    <source>
        <dbReference type="ARBA" id="ARBA00022833"/>
    </source>
</evidence>
<dbReference type="STRING" id="1502745.SAMN02799620_03573"/>
<keyword evidence="4" id="KW-0862">Zinc</keyword>
<evidence type="ECO:0000256" key="2">
    <source>
        <dbReference type="ARBA" id="ARBA00007581"/>
    </source>
</evidence>
<dbReference type="PANTHER" id="PTHR30096:SF0">
    <property type="entry name" value="4,5-DOPA DIOXYGENASE EXTRADIOL-LIKE PROTEIN"/>
    <property type="match status" value="1"/>
</dbReference>
<keyword evidence="3" id="KW-0479">Metal-binding</keyword>
<dbReference type="SUPFAM" id="SSF53213">
    <property type="entry name" value="LigB-like"/>
    <property type="match status" value="1"/>
</dbReference>
<dbReference type="InterPro" id="IPR014436">
    <property type="entry name" value="Extradiol_dOase_DODA"/>
</dbReference>
<dbReference type="PANTHER" id="PTHR30096">
    <property type="entry name" value="4,5-DOPA DIOXYGENASE EXTRADIOL-LIKE PROTEIN"/>
    <property type="match status" value="1"/>
</dbReference>
<dbReference type="GO" id="GO:0008198">
    <property type="term" value="F:ferrous iron binding"/>
    <property type="evidence" value="ECO:0007669"/>
    <property type="project" value="InterPro"/>
</dbReference>
<comment type="similarity">
    <text evidence="2">Belongs to the DODA-type extradiol aromatic ring-opening dioxygenase family.</text>
</comment>
<dbReference type="PIRSF" id="PIRSF006157">
    <property type="entry name" value="Doxgns_DODA"/>
    <property type="match status" value="1"/>
</dbReference>
<dbReference type="Gene3D" id="3.40.830.10">
    <property type="entry name" value="LigB-like"/>
    <property type="match status" value="1"/>
</dbReference>
<dbReference type="InterPro" id="IPR004183">
    <property type="entry name" value="Xdiol_dOase_suB"/>
</dbReference>
<sequence>MRMPAAFFGHGSPMNALETNRYTRAWQQFGQSVPRPRAILVISAHWYINATAVTAMPRPRTIHDFYGFPRELYDMHYPAPGLPDLAGEIADIAEPTWVGSDVDSWGIDHGTWSVLVHAFPDADIPVVQLSINAEKSLDYHLDLGARLAPLRDSGILIVGSGNIVHNLRAMDPGTPDTGFDWAARFDESARELLTASPADMARLTEHPDYAAAVPTPDHFIPSLYFAGLLAAAGPSAAPDTLIDGYTYGSLSMTSYAA</sequence>
<evidence type="ECO:0000313" key="7">
    <source>
        <dbReference type="EMBL" id="SCX24034.1"/>
    </source>
</evidence>
<evidence type="ECO:0000256" key="3">
    <source>
        <dbReference type="ARBA" id="ARBA00022723"/>
    </source>
</evidence>
<reference evidence="8" key="1">
    <citation type="submission" date="2016-10" db="EMBL/GenBank/DDBJ databases">
        <authorList>
            <person name="Varghese N."/>
            <person name="Submissions S."/>
        </authorList>
    </citation>
    <scope>NUCLEOTIDE SEQUENCE [LARGE SCALE GENOMIC DNA]</scope>
    <source>
        <strain evidence="8">UNC267MFSha1.1M11</strain>
    </source>
</reference>
<dbReference type="GO" id="GO:0016702">
    <property type="term" value="F:oxidoreductase activity, acting on single donors with incorporation of molecular oxygen, incorporation of two atoms of oxygen"/>
    <property type="evidence" value="ECO:0007669"/>
    <property type="project" value="UniProtKB-ARBA"/>
</dbReference>
<dbReference type="CDD" id="cd07363">
    <property type="entry name" value="45_DOPA_Dioxygenase"/>
    <property type="match status" value="1"/>
</dbReference>
<comment type="cofactor">
    <cofactor evidence="1">
        <name>Zn(2+)</name>
        <dbReference type="ChEBI" id="CHEBI:29105"/>
    </cofactor>
</comment>
<organism evidence="7 8">
    <name type="scientific">Mycolicibacterium fluoranthenivorans</name>
    <dbReference type="NCBI Taxonomy" id="258505"/>
    <lineage>
        <taxon>Bacteria</taxon>
        <taxon>Bacillati</taxon>
        <taxon>Actinomycetota</taxon>
        <taxon>Actinomycetes</taxon>
        <taxon>Mycobacteriales</taxon>
        <taxon>Mycobacteriaceae</taxon>
        <taxon>Mycolicibacterium</taxon>
    </lineage>
</organism>
<name>A0A1G4WJG0_9MYCO</name>
<dbReference type="Pfam" id="PF02900">
    <property type="entry name" value="LigB"/>
    <property type="match status" value="1"/>
</dbReference>
<protein>
    <submittedName>
        <fullName evidence="7">Aromatic ring-opening dioxygenase, catalytic subunit, LigB family</fullName>
    </submittedName>
</protein>
<dbReference type="Proteomes" id="UP000199707">
    <property type="component" value="Unassembled WGS sequence"/>
</dbReference>
<keyword evidence="5" id="KW-0560">Oxidoreductase</keyword>
<evidence type="ECO:0000256" key="5">
    <source>
        <dbReference type="ARBA" id="ARBA00023002"/>
    </source>
</evidence>
<evidence type="ECO:0000256" key="1">
    <source>
        <dbReference type="ARBA" id="ARBA00001947"/>
    </source>
</evidence>
<dbReference type="NCBIfam" id="NF007914">
    <property type="entry name" value="PRK10628.1"/>
    <property type="match status" value="1"/>
</dbReference>
<dbReference type="EMBL" id="FMUB01000007">
    <property type="protein sequence ID" value="SCX24034.1"/>
    <property type="molecule type" value="Genomic_DNA"/>
</dbReference>